<keyword evidence="3" id="KW-1185">Reference proteome</keyword>
<proteinExistence type="predicted"/>
<evidence type="ECO:0000313" key="3">
    <source>
        <dbReference type="Proteomes" id="UP000283269"/>
    </source>
</evidence>
<comment type="caution">
    <text evidence="2">The sequence shown here is derived from an EMBL/GenBank/DDBJ whole genome shotgun (WGS) entry which is preliminary data.</text>
</comment>
<evidence type="ECO:0000256" key="1">
    <source>
        <dbReference type="SAM" id="MobiDB-lite"/>
    </source>
</evidence>
<accession>A0A409X8X9</accession>
<name>A0A409X8X9_PSICY</name>
<dbReference type="Proteomes" id="UP000283269">
    <property type="component" value="Unassembled WGS sequence"/>
</dbReference>
<sequence length="141" mass="14990">MDTNIPVDIPDVTLRHFTVPARSEQRRACMILSNNASLPQRTVHPFMSNSSLQNIVAPPHMGIVPASKSITSAPTTLTTTTMRHAASGSLGSSYDAGTQSKNPATDEIDNSNTGASSWSSKGELLGHSSGIMGDPPPRYER</sequence>
<dbReference type="InParanoid" id="A0A409X8X9"/>
<evidence type="ECO:0000313" key="2">
    <source>
        <dbReference type="EMBL" id="PPQ87253.1"/>
    </source>
</evidence>
<dbReference type="EMBL" id="NHYD01002331">
    <property type="protein sequence ID" value="PPQ87253.1"/>
    <property type="molecule type" value="Genomic_DNA"/>
</dbReference>
<feature type="compositionally biased region" description="Polar residues" evidence="1">
    <location>
        <begin position="89"/>
        <end position="103"/>
    </location>
</feature>
<dbReference type="AlphaFoldDB" id="A0A409X8X9"/>
<feature type="compositionally biased region" description="Polar residues" evidence="1">
    <location>
        <begin position="110"/>
        <end position="120"/>
    </location>
</feature>
<protein>
    <submittedName>
        <fullName evidence="2">Uncharacterized protein</fullName>
    </submittedName>
</protein>
<reference evidence="2 3" key="1">
    <citation type="journal article" date="2018" name="Evol. Lett.">
        <title>Horizontal gene cluster transfer increased hallucinogenic mushroom diversity.</title>
        <authorList>
            <person name="Reynolds H.T."/>
            <person name="Vijayakumar V."/>
            <person name="Gluck-Thaler E."/>
            <person name="Korotkin H.B."/>
            <person name="Matheny P.B."/>
            <person name="Slot J.C."/>
        </authorList>
    </citation>
    <scope>NUCLEOTIDE SEQUENCE [LARGE SCALE GENOMIC DNA]</scope>
    <source>
        <strain evidence="2 3">2631</strain>
    </source>
</reference>
<organism evidence="2 3">
    <name type="scientific">Psilocybe cyanescens</name>
    <dbReference type="NCBI Taxonomy" id="93625"/>
    <lineage>
        <taxon>Eukaryota</taxon>
        <taxon>Fungi</taxon>
        <taxon>Dikarya</taxon>
        <taxon>Basidiomycota</taxon>
        <taxon>Agaricomycotina</taxon>
        <taxon>Agaricomycetes</taxon>
        <taxon>Agaricomycetidae</taxon>
        <taxon>Agaricales</taxon>
        <taxon>Agaricineae</taxon>
        <taxon>Strophariaceae</taxon>
        <taxon>Psilocybe</taxon>
    </lineage>
</organism>
<feature type="region of interest" description="Disordered" evidence="1">
    <location>
        <begin position="74"/>
        <end position="141"/>
    </location>
</feature>
<gene>
    <name evidence="2" type="ORF">CVT25_004103</name>
</gene>